<feature type="transmembrane region" description="Helical" evidence="1">
    <location>
        <begin position="32"/>
        <end position="56"/>
    </location>
</feature>
<name>A0A8S1ERG4_9PELO</name>
<dbReference type="InterPro" id="IPR019422">
    <property type="entry name" value="7TM_GPCR_serpentine_rcpt_Srh"/>
</dbReference>
<organism evidence="2 3">
    <name type="scientific">Caenorhabditis bovis</name>
    <dbReference type="NCBI Taxonomy" id="2654633"/>
    <lineage>
        <taxon>Eukaryota</taxon>
        <taxon>Metazoa</taxon>
        <taxon>Ecdysozoa</taxon>
        <taxon>Nematoda</taxon>
        <taxon>Chromadorea</taxon>
        <taxon>Rhabditida</taxon>
        <taxon>Rhabditina</taxon>
        <taxon>Rhabditomorpha</taxon>
        <taxon>Rhabditoidea</taxon>
        <taxon>Rhabditidae</taxon>
        <taxon>Peloderinae</taxon>
        <taxon>Caenorhabditis</taxon>
    </lineage>
</organism>
<keyword evidence="1" id="KW-0812">Transmembrane</keyword>
<feature type="transmembrane region" description="Helical" evidence="1">
    <location>
        <begin position="156"/>
        <end position="175"/>
    </location>
</feature>
<dbReference type="Pfam" id="PF10318">
    <property type="entry name" value="7TM_GPCR_Srh"/>
    <property type="match status" value="1"/>
</dbReference>
<protein>
    <recommendedName>
        <fullName evidence="4">Serpentine Receptor, class H</fullName>
    </recommendedName>
</protein>
<accession>A0A8S1ERG4</accession>
<evidence type="ECO:0000313" key="3">
    <source>
        <dbReference type="Proteomes" id="UP000494206"/>
    </source>
</evidence>
<proteinExistence type="predicted"/>
<gene>
    <name evidence="2" type="ORF">CBOVIS_LOCUS3417</name>
</gene>
<evidence type="ECO:0000313" key="2">
    <source>
        <dbReference type="EMBL" id="CAB3400489.1"/>
    </source>
</evidence>
<dbReference type="Proteomes" id="UP000494206">
    <property type="component" value="Unassembled WGS sequence"/>
</dbReference>
<dbReference type="SUPFAM" id="SSF81321">
    <property type="entry name" value="Family A G protein-coupled receptor-like"/>
    <property type="match status" value="1"/>
</dbReference>
<comment type="caution">
    <text evidence="2">The sequence shown here is derived from an EMBL/GenBank/DDBJ whole genome shotgun (WGS) entry which is preliminary data.</text>
</comment>
<keyword evidence="1" id="KW-1133">Transmembrane helix</keyword>
<evidence type="ECO:0000256" key="1">
    <source>
        <dbReference type="SAM" id="Phobius"/>
    </source>
</evidence>
<dbReference type="EMBL" id="CADEPM010000002">
    <property type="protein sequence ID" value="CAB3400489.1"/>
    <property type="molecule type" value="Genomic_DNA"/>
</dbReference>
<sequence>MNASDHTSTITDYFRTNYTKCPKSTFFDSPTFHTWSCHIISLFTLPMNVYATYLIIVKTPRKLQQMKYCLLHLHSWCFFTDLLSGVFVVPYTLVPLCAGHGAGLLSDLNVPQPFQIYTFVVAVAGVGFAIAFMFENRQNSMISESWFRIQNKSSRFLFYTLNYAFMISFPIPAFLDVPDQETAKMELLQLIPCPTIHFFSDKVFVLIVQQTMSFMLVSAALFLAFVQILFFAIHSFWCLSNTMKNSRVSEKTRKLQRKFLLAVSIQVIIPLAVCVLPVVYITFSMFKQFHSQALNNICFMIMSLHGFLDSIVMIYVITPYREYTKTVLFRTYQKRQSIISVVGAESTRYTS</sequence>
<dbReference type="PANTHER" id="PTHR22941:SF307">
    <property type="entry name" value="SERPENTINE RECEPTOR, CLASS H"/>
    <property type="match status" value="1"/>
</dbReference>
<keyword evidence="3" id="KW-1185">Reference proteome</keyword>
<dbReference type="InterPro" id="IPR053220">
    <property type="entry name" value="Nematode_rcpt-like_serp_H"/>
</dbReference>
<dbReference type="OrthoDB" id="5804566at2759"/>
<feature type="transmembrane region" description="Helical" evidence="1">
    <location>
        <begin position="259"/>
        <end position="281"/>
    </location>
</feature>
<feature type="transmembrane region" description="Helical" evidence="1">
    <location>
        <begin position="114"/>
        <end position="135"/>
    </location>
</feature>
<feature type="transmembrane region" description="Helical" evidence="1">
    <location>
        <begin position="214"/>
        <end position="239"/>
    </location>
</feature>
<feature type="transmembrane region" description="Helical" evidence="1">
    <location>
        <begin position="293"/>
        <end position="317"/>
    </location>
</feature>
<dbReference type="AlphaFoldDB" id="A0A8S1ERG4"/>
<reference evidence="2 3" key="1">
    <citation type="submission" date="2020-04" db="EMBL/GenBank/DDBJ databases">
        <authorList>
            <person name="Laetsch R D."/>
            <person name="Stevens L."/>
            <person name="Kumar S."/>
            <person name="Blaxter L. M."/>
        </authorList>
    </citation>
    <scope>NUCLEOTIDE SEQUENCE [LARGE SCALE GENOMIC DNA]</scope>
</reference>
<feature type="transmembrane region" description="Helical" evidence="1">
    <location>
        <begin position="68"/>
        <end position="94"/>
    </location>
</feature>
<dbReference type="PANTHER" id="PTHR22941">
    <property type="entry name" value="SERPENTINE RECEPTOR"/>
    <property type="match status" value="1"/>
</dbReference>
<keyword evidence="1" id="KW-0472">Membrane</keyword>
<evidence type="ECO:0008006" key="4">
    <source>
        <dbReference type="Google" id="ProtNLM"/>
    </source>
</evidence>